<dbReference type="EMBL" id="NOJY02000010">
    <property type="protein sequence ID" value="RDY27931.1"/>
    <property type="molecule type" value="Genomic_DNA"/>
</dbReference>
<proteinExistence type="predicted"/>
<evidence type="ECO:0000313" key="3">
    <source>
        <dbReference type="Proteomes" id="UP000215694"/>
    </source>
</evidence>
<keyword evidence="3" id="KW-1185">Reference proteome</keyword>
<evidence type="ECO:0000313" key="2">
    <source>
        <dbReference type="EMBL" id="RDY27931.1"/>
    </source>
</evidence>
<dbReference type="InterPro" id="IPR024438">
    <property type="entry name" value="Staygreen"/>
</dbReference>
<dbReference type="AlphaFoldDB" id="A0A371J563"/>
<dbReference type="Pfam" id="PF12638">
    <property type="entry name" value="Staygreen"/>
    <property type="match status" value="1"/>
</dbReference>
<feature type="domain" description="Staygreen protein" evidence="1">
    <location>
        <begin position="9"/>
        <end position="144"/>
    </location>
</feature>
<organism evidence="2 3">
    <name type="scientific">Romboutsia weinsteinii</name>
    <dbReference type="NCBI Taxonomy" id="2020949"/>
    <lineage>
        <taxon>Bacteria</taxon>
        <taxon>Bacillati</taxon>
        <taxon>Bacillota</taxon>
        <taxon>Clostridia</taxon>
        <taxon>Peptostreptococcales</taxon>
        <taxon>Peptostreptococcaceae</taxon>
        <taxon>Romboutsia</taxon>
    </lineage>
</organism>
<sequence length="147" mass="16912">MNLGCDTLLNVNIVKPLTSTGPILFRRYTLVHSENDNDLYLTIATQYGSDPIKYDEVYGQWAWVDGDVHVLTLFVLIGYESYEVSKARYELLLNKLPNDVSAIINGDCKFLEANQNLMDSHVSMRFISSHDDFNKTVYYCRVKEFIV</sequence>
<name>A0A371J563_9FIRM</name>
<accession>A0A371J563</accession>
<evidence type="ECO:0000259" key="1">
    <source>
        <dbReference type="Pfam" id="PF12638"/>
    </source>
</evidence>
<comment type="caution">
    <text evidence="2">The sequence shown here is derived from an EMBL/GenBank/DDBJ whole genome shotgun (WGS) entry which is preliminary data.</text>
</comment>
<reference evidence="2 3" key="1">
    <citation type="journal article" date="2017" name="Genome Announc.">
        <title>Draft Genome Sequence of Romboutsia weinsteinii sp. nov. Strain CCRI-19649(T) Isolated from Surface Water.</title>
        <authorList>
            <person name="Maheux A.F."/>
            <person name="Boudreau D.K."/>
            <person name="Berube E."/>
            <person name="Boissinot M."/>
            <person name="Cantin P."/>
            <person name="Raymond F."/>
            <person name="Corbeil J."/>
            <person name="Omar R.F."/>
            <person name="Bergeron M.G."/>
        </authorList>
    </citation>
    <scope>NUCLEOTIDE SEQUENCE [LARGE SCALE GENOMIC DNA]</scope>
    <source>
        <strain evidence="2 3">CCRI-19649</strain>
    </source>
</reference>
<dbReference type="Proteomes" id="UP000215694">
    <property type="component" value="Unassembled WGS sequence"/>
</dbReference>
<gene>
    <name evidence="2" type="ORF">CHL78_007970</name>
</gene>
<protein>
    <recommendedName>
        <fullName evidence="1">Staygreen protein domain-containing protein</fullName>
    </recommendedName>
</protein>